<evidence type="ECO:0000313" key="9">
    <source>
        <dbReference type="Proteomes" id="UP000515151"/>
    </source>
</evidence>
<evidence type="ECO:0000256" key="2">
    <source>
        <dbReference type="ARBA" id="ARBA00022670"/>
    </source>
</evidence>
<keyword evidence="9" id="KW-1185">Reference proteome</keyword>
<organism evidence="9 10">
    <name type="scientific">Punica granatum</name>
    <name type="common">Pomegranate</name>
    <dbReference type="NCBI Taxonomy" id="22663"/>
    <lineage>
        <taxon>Eukaryota</taxon>
        <taxon>Viridiplantae</taxon>
        <taxon>Streptophyta</taxon>
        <taxon>Embryophyta</taxon>
        <taxon>Tracheophyta</taxon>
        <taxon>Spermatophyta</taxon>
        <taxon>Magnoliopsida</taxon>
        <taxon>eudicotyledons</taxon>
        <taxon>Gunneridae</taxon>
        <taxon>Pentapetalae</taxon>
        <taxon>rosids</taxon>
        <taxon>malvids</taxon>
        <taxon>Myrtales</taxon>
        <taxon>Lythraceae</taxon>
        <taxon>Punica</taxon>
    </lineage>
</organism>
<dbReference type="PANTHER" id="PTHR48153:SF2">
    <property type="entry name" value="UFM1-SPECIFIC PROTEASE 2"/>
    <property type="match status" value="1"/>
</dbReference>
<dbReference type="InterPro" id="IPR012462">
    <property type="entry name" value="UFSP1/2_DUB_cat"/>
</dbReference>
<dbReference type="Proteomes" id="UP000515151">
    <property type="component" value="Chromosome 7"/>
</dbReference>
<dbReference type="SUPFAM" id="SSF54001">
    <property type="entry name" value="Cysteine proteinases"/>
    <property type="match status" value="1"/>
</dbReference>
<evidence type="ECO:0000256" key="1">
    <source>
        <dbReference type="ARBA" id="ARBA00008552"/>
    </source>
</evidence>
<evidence type="ECO:0000256" key="4">
    <source>
        <dbReference type="ARBA" id="ARBA00022801"/>
    </source>
</evidence>
<keyword evidence="4" id="KW-0378">Hydrolase</keyword>
<keyword evidence="2 10" id="KW-0645">Protease</keyword>
<dbReference type="InterPro" id="IPR038765">
    <property type="entry name" value="Papain-like_cys_pep_sf"/>
</dbReference>
<evidence type="ECO:0000259" key="7">
    <source>
        <dbReference type="Pfam" id="PF07910"/>
    </source>
</evidence>
<keyword evidence="5" id="KW-0788">Thiol protease</keyword>
<feature type="domain" description="UFSP1/2/DUB catalytic" evidence="7">
    <location>
        <begin position="453"/>
        <end position="642"/>
    </location>
</feature>
<dbReference type="Gene3D" id="3.90.70.130">
    <property type="match status" value="1"/>
</dbReference>
<evidence type="ECO:0000256" key="5">
    <source>
        <dbReference type="ARBA" id="ARBA00022807"/>
    </source>
</evidence>
<feature type="domain" description="UFSP2 second" evidence="8">
    <location>
        <begin position="274"/>
        <end position="422"/>
    </location>
</feature>
<accession>A0A6P8EFC8</accession>
<evidence type="ECO:0000259" key="8">
    <source>
        <dbReference type="Pfam" id="PF20908"/>
    </source>
</evidence>
<evidence type="ECO:0000256" key="3">
    <source>
        <dbReference type="ARBA" id="ARBA00022786"/>
    </source>
</evidence>
<reference evidence="10" key="2">
    <citation type="submission" date="2025-08" db="UniProtKB">
        <authorList>
            <consortium name="RefSeq"/>
        </authorList>
    </citation>
    <scope>IDENTIFICATION</scope>
    <source>
        <tissue evidence="10">Leaf</tissue>
    </source>
</reference>
<dbReference type="GO" id="GO:0006508">
    <property type="term" value="P:proteolysis"/>
    <property type="evidence" value="ECO:0007669"/>
    <property type="project" value="UniProtKB-KW"/>
</dbReference>
<evidence type="ECO:0000256" key="6">
    <source>
        <dbReference type="ARBA" id="ARBA00067779"/>
    </source>
</evidence>
<dbReference type="Pfam" id="PF20908">
    <property type="entry name" value="UfSP2_N"/>
    <property type="match status" value="1"/>
</dbReference>
<proteinExistence type="inferred from homology"/>
<dbReference type="GO" id="GO:0071567">
    <property type="term" value="F:deUFMylase activity"/>
    <property type="evidence" value="ECO:0007669"/>
    <property type="project" value="TreeGrafter"/>
</dbReference>
<protein>
    <recommendedName>
        <fullName evidence="6">Probable Ufm1-specific protease</fullName>
    </recommendedName>
</protein>
<dbReference type="AlphaFoldDB" id="A0A6P8EFC8"/>
<keyword evidence="3" id="KW-0833">Ubl conjugation pathway</keyword>
<reference evidence="9" key="1">
    <citation type="journal article" date="2020" name="Plant Biotechnol. J.">
        <title>The pomegranate (Punica granatum L.) draft genome dissects genetic divergence between soft- and hard-seeded cultivars.</title>
        <authorList>
            <person name="Luo X."/>
            <person name="Li H."/>
            <person name="Wu Z."/>
            <person name="Yao W."/>
            <person name="Zhao P."/>
            <person name="Cao D."/>
            <person name="Yu H."/>
            <person name="Li K."/>
            <person name="Poudel K."/>
            <person name="Zhao D."/>
            <person name="Zhang F."/>
            <person name="Xia X."/>
            <person name="Chen L."/>
            <person name="Wang Q."/>
            <person name="Jing D."/>
            <person name="Cao S."/>
        </authorList>
    </citation>
    <scope>NUCLEOTIDE SEQUENCE [LARGE SCALE GENOMIC DNA]</scope>
    <source>
        <strain evidence="9">cv. Tunisia</strain>
    </source>
</reference>
<dbReference type="OrthoDB" id="417506at2759"/>
<comment type="similarity">
    <text evidence="1">Belongs to the peptidase C78 family.</text>
</comment>
<name>A0A6P8EFC8_PUNGR</name>
<dbReference type="FunFam" id="3.90.70.130:FF:000001">
    <property type="entry name" value="Probable Ufm1-specific protease 2"/>
    <property type="match status" value="1"/>
</dbReference>
<gene>
    <name evidence="10" type="primary">LOC116214082</name>
</gene>
<dbReference type="PANTHER" id="PTHR48153">
    <property type="entry name" value="UFM1-SPECIFIC PROTEASE 2"/>
    <property type="match status" value="1"/>
</dbReference>
<evidence type="ECO:0000313" key="10">
    <source>
        <dbReference type="RefSeq" id="XP_031405209.1"/>
    </source>
</evidence>
<sequence>MEDPGVRILCPKPVITRNEPGLQWLIGSPFFPDPLAVVSTFRCMHSTTSPPQSVFSIDYAKESEDLRVLLLKGFHIIGALVVQKDGSEEQIASQAIDAALKIRKCLEVDGFGGTSEKHGLIGAAADIVTGDTHFFVSCKENGWSLKPVSSVVYDTDPEQYVWETACLLHCKLPMTVPLYIPVDKKSSATEIHSSILEAAVANFKDSRLACLIETSNKTHAEVPPPAIVHAVDFDFNIDLSASRAAEDPGVKLLRCSDFCLESKSEPNIFCPENADVIEVMLLLNRSKKPLESGAPLTTYFPVDEETKLVILEFNLDVLCYAPKDLPLIDALPKLIIPGLIDQLTAMKKIVLPDLLTSHHQQLQPYHFNPSGLLHPITAIYELTYGETEMKQVQARRSLHVRLGLPTDRPLLRISNALSFSEDSTKGKMRQKGPSLLQEVHIGIPGSGVSGGIVSLVQGSYEYYHYLQDGFDDSGWGCAYRSLQTIISWFRLQKYTSIDVPSHREIQETLVEIGDKEPSFVGSREWIGAIELSFVLDKLLGVSCKVINVRSGAELPEKCRELAMHFETQGTPIMIGGGVLAYTLLGIDYNEVSGDCAFLILDPHYTGTDDHKKIINGGWCGWKKAVDSKGKNFFLHDKFYNLLLPQRPDMV</sequence>
<dbReference type="InterPro" id="IPR049387">
    <property type="entry name" value="UFSP2-like_2nd"/>
</dbReference>
<dbReference type="Pfam" id="PF07910">
    <property type="entry name" value="Peptidase_C78"/>
    <property type="match status" value="1"/>
</dbReference>
<dbReference type="GeneID" id="116214082"/>
<dbReference type="RefSeq" id="XP_031405209.1">
    <property type="nucleotide sequence ID" value="XM_031549349.1"/>
</dbReference>